<name>A0A841KLE3_9FIRM</name>
<organism evidence="1 2">
    <name type="scientific">Anaerosolibacter carboniphilus</name>
    <dbReference type="NCBI Taxonomy" id="1417629"/>
    <lineage>
        <taxon>Bacteria</taxon>
        <taxon>Bacillati</taxon>
        <taxon>Bacillota</taxon>
        <taxon>Clostridia</taxon>
        <taxon>Peptostreptococcales</taxon>
        <taxon>Thermotaleaceae</taxon>
        <taxon>Anaerosolibacter</taxon>
    </lineage>
</organism>
<dbReference type="Proteomes" id="UP000579281">
    <property type="component" value="Unassembled WGS sequence"/>
</dbReference>
<evidence type="ECO:0000313" key="2">
    <source>
        <dbReference type="Proteomes" id="UP000579281"/>
    </source>
</evidence>
<comment type="caution">
    <text evidence="1">The sequence shown here is derived from an EMBL/GenBank/DDBJ whole genome shotgun (WGS) entry which is preliminary data.</text>
</comment>
<reference evidence="1 2" key="1">
    <citation type="submission" date="2020-08" db="EMBL/GenBank/DDBJ databases">
        <title>Genomic Encyclopedia of Type Strains, Phase IV (KMG-IV): sequencing the most valuable type-strain genomes for metagenomic binning, comparative biology and taxonomic classification.</title>
        <authorList>
            <person name="Goeker M."/>
        </authorList>
    </citation>
    <scope>NUCLEOTIDE SEQUENCE [LARGE SCALE GENOMIC DNA]</scope>
    <source>
        <strain evidence="1 2">DSM 103526</strain>
    </source>
</reference>
<dbReference type="RefSeq" id="WP_184307122.1">
    <property type="nucleotide sequence ID" value="NZ_JACHEN010000001.1"/>
</dbReference>
<dbReference type="EMBL" id="JACHEN010000001">
    <property type="protein sequence ID" value="MBB6214051.1"/>
    <property type="molecule type" value="Genomic_DNA"/>
</dbReference>
<accession>A0A841KLE3</accession>
<protein>
    <submittedName>
        <fullName evidence="1">Uncharacterized protein</fullName>
    </submittedName>
</protein>
<gene>
    <name evidence="1" type="ORF">HNQ80_000120</name>
</gene>
<dbReference type="AlphaFoldDB" id="A0A841KLE3"/>
<sequence length="54" mass="5994">MTRKTKKGIVGKKIPTLDDREEVGVGISFTQEHVADGDAIENLVEKKKKQQGLE</sequence>
<keyword evidence="2" id="KW-1185">Reference proteome</keyword>
<proteinExistence type="predicted"/>
<evidence type="ECO:0000313" key="1">
    <source>
        <dbReference type="EMBL" id="MBB6214051.1"/>
    </source>
</evidence>